<evidence type="ECO:0000256" key="4">
    <source>
        <dbReference type="PROSITE-ProRule" id="PRU00175"/>
    </source>
</evidence>
<organism evidence="9">
    <name type="scientific">Hemiselmis andersenii</name>
    <name type="common">Cryptophyte alga</name>
    <dbReference type="NCBI Taxonomy" id="464988"/>
    <lineage>
        <taxon>Eukaryota</taxon>
        <taxon>Cryptophyceae</taxon>
        <taxon>Cryptomonadales</taxon>
        <taxon>Hemiselmidaceae</taxon>
        <taxon>Hemiselmis</taxon>
    </lineage>
</organism>
<feature type="transmembrane region" description="Helical" evidence="6">
    <location>
        <begin position="242"/>
        <end position="263"/>
    </location>
</feature>
<feature type="compositionally biased region" description="Basic and acidic residues" evidence="5">
    <location>
        <begin position="37"/>
        <end position="63"/>
    </location>
</feature>
<dbReference type="SUPFAM" id="SSF57850">
    <property type="entry name" value="RING/U-box"/>
    <property type="match status" value="1"/>
</dbReference>
<dbReference type="InterPro" id="IPR001841">
    <property type="entry name" value="Znf_RING"/>
</dbReference>
<dbReference type="Gene3D" id="3.30.40.10">
    <property type="entry name" value="Zinc/RING finger domain, C3HC4 (zinc finger)"/>
    <property type="match status" value="1"/>
</dbReference>
<evidence type="ECO:0000313" key="9">
    <source>
        <dbReference type="EMBL" id="CAD8969174.1"/>
    </source>
</evidence>
<keyword evidence="6" id="KW-1133">Transmembrane helix</keyword>
<dbReference type="PROSITE" id="PS50089">
    <property type="entry name" value="ZF_RING_2"/>
    <property type="match status" value="1"/>
</dbReference>
<dbReference type="GO" id="GO:0008270">
    <property type="term" value="F:zinc ion binding"/>
    <property type="evidence" value="ECO:0007669"/>
    <property type="project" value="UniProtKB-KW"/>
</dbReference>
<proteinExistence type="predicted"/>
<feature type="transmembrane region" description="Helical" evidence="6">
    <location>
        <begin position="284"/>
        <end position="307"/>
    </location>
</feature>
<accession>A0A6U4YTF4</accession>
<dbReference type="InterPro" id="IPR013083">
    <property type="entry name" value="Znf_RING/FYVE/PHD"/>
</dbReference>
<feature type="compositionally biased region" description="Gly residues" evidence="5">
    <location>
        <begin position="64"/>
        <end position="76"/>
    </location>
</feature>
<evidence type="ECO:0000256" key="6">
    <source>
        <dbReference type="SAM" id="Phobius"/>
    </source>
</evidence>
<keyword evidence="3" id="KW-0862">Zinc</keyword>
<dbReference type="AlphaFoldDB" id="A0A6U4YTF4"/>
<evidence type="ECO:0000259" key="7">
    <source>
        <dbReference type="PROSITE" id="PS50089"/>
    </source>
</evidence>
<reference evidence="9" key="1">
    <citation type="submission" date="2021-01" db="EMBL/GenBank/DDBJ databases">
        <authorList>
            <person name="Corre E."/>
            <person name="Pelletier E."/>
            <person name="Niang G."/>
            <person name="Scheremetjew M."/>
            <person name="Finn R."/>
            <person name="Kale V."/>
            <person name="Holt S."/>
            <person name="Cochrane G."/>
            <person name="Meng A."/>
            <person name="Brown T."/>
            <person name="Cohen L."/>
        </authorList>
    </citation>
    <scope>NUCLEOTIDE SEQUENCE</scope>
    <source>
        <strain evidence="9">CCMP644</strain>
    </source>
</reference>
<evidence type="ECO:0000256" key="1">
    <source>
        <dbReference type="ARBA" id="ARBA00022723"/>
    </source>
</evidence>
<dbReference type="SMART" id="SM00744">
    <property type="entry name" value="RINGv"/>
    <property type="match status" value="1"/>
</dbReference>
<keyword evidence="2 4" id="KW-0863">Zinc-finger</keyword>
<keyword evidence="6" id="KW-0812">Transmembrane</keyword>
<feature type="domain" description="RING-type" evidence="7">
    <location>
        <begin position="97"/>
        <end position="145"/>
    </location>
</feature>
<keyword evidence="1" id="KW-0479">Metal-binding</keyword>
<evidence type="ECO:0000259" key="8">
    <source>
        <dbReference type="PROSITE" id="PS51292"/>
    </source>
</evidence>
<feature type="compositionally biased region" description="Pro residues" evidence="5">
    <location>
        <begin position="365"/>
        <end position="376"/>
    </location>
</feature>
<gene>
    <name evidence="9" type="ORF">HAND00432_LOCUS20170</name>
</gene>
<dbReference type="PANTHER" id="PTHR46347:SF1">
    <property type="entry name" value="RING_FYVE_PHD ZINC FINGER SUPERFAMILY PROTEIN"/>
    <property type="match status" value="1"/>
</dbReference>
<feature type="region of interest" description="Disordered" evidence="5">
    <location>
        <begin position="348"/>
        <end position="384"/>
    </location>
</feature>
<evidence type="ECO:0000256" key="3">
    <source>
        <dbReference type="ARBA" id="ARBA00022833"/>
    </source>
</evidence>
<sequence>MVLNKQCGFRCNGRCGGGGQAGVLRLRGGLVTSRKALEAEREKQRELQEELRQTRREAREGKAGDGQAGASGGGMERVGSVGRSESVASDGSWKPMCRICYDDEQDGLFVPCQCSGSMGYVHRVCLQKWRAVKVSERGYTHCPMCGYEYKLRSNARHPPSSRAHRIARYLASGECAIISTLVCIVVVVYGELLERLDYASSLERILPFVKLDPKPSMPTSPVPQESLGPKGAEDIILKRVGYNWVCFLSMSASVIAAPFCMGPKTGLTLWERYMQHVTVVGDKGVAISSVLTWLLIYAACEVAFIHLHHYPRAMASTLSLYCAVASVSPFLQWAIQLYVQVREQPADNDVEAYTETSTTATQAPSAPPPPPPPPPEGEVGLAAA</sequence>
<feature type="compositionally biased region" description="Polar residues" evidence="5">
    <location>
        <begin position="354"/>
        <end position="364"/>
    </location>
</feature>
<keyword evidence="6" id="KW-0472">Membrane</keyword>
<feature type="domain" description="RING-CH-type" evidence="8">
    <location>
        <begin position="89"/>
        <end position="152"/>
    </location>
</feature>
<dbReference type="InterPro" id="IPR011016">
    <property type="entry name" value="Znf_RING-CH"/>
</dbReference>
<dbReference type="CDD" id="cd16495">
    <property type="entry name" value="RING_CH-C4HC3_MARCH"/>
    <property type="match status" value="1"/>
</dbReference>
<dbReference type="EMBL" id="HBFX01033505">
    <property type="protein sequence ID" value="CAD8969174.1"/>
    <property type="molecule type" value="Transcribed_RNA"/>
</dbReference>
<evidence type="ECO:0000256" key="2">
    <source>
        <dbReference type="ARBA" id="ARBA00022771"/>
    </source>
</evidence>
<evidence type="ECO:0000256" key="5">
    <source>
        <dbReference type="SAM" id="MobiDB-lite"/>
    </source>
</evidence>
<feature type="region of interest" description="Disordered" evidence="5">
    <location>
        <begin position="37"/>
        <end position="91"/>
    </location>
</feature>
<dbReference type="PROSITE" id="PS51292">
    <property type="entry name" value="ZF_RING_CH"/>
    <property type="match status" value="1"/>
</dbReference>
<dbReference type="PANTHER" id="PTHR46347">
    <property type="entry name" value="RING/FYVE/PHD ZINC FINGER SUPERFAMILY PROTEIN"/>
    <property type="match status" value="1"/>
</dbReference>
<dbReference type="Pfam" id="PF12906">
    <property type="entry name" value="RINGv"/>
    <property type="match status" value="1"/>
</dbReference>
<name>A0A6U4YTF4_HEMAN</name>
<protein>
    <submittedName>
        <fullName evidence="9">Uncharacterized protein</fullName>
    </submittedName>
</protein>